<evidence type="ECO:0000256" key="1">
    <source>
        <dbReference type="ARBA" id="ARBA00004123"/>
    </source>
</evidence>
<evidence type="ECO:0000259" key="8">
    <source>
        <dbReference type="PROSITE" id="PS50157"/>
    </source>
</evidence>
<evidence type="ECO:0000256" key="4">
    <source>
        <dbReference type="ARBA" id="ARBA00022771"/>
    </source>
</evidence>
<protein>
    <recommendedName>
        <fullName evidence="8">C2H2-type domain-containing protein</fullName>
    </recommendedName>
</protein>
<dbReference type="PROSITE" id="PS50157">
    <property type="entry name" value="ZINC_FINGER_C2H2_2"/>
    <property type="match status" value="3"/>
</dbReference>
<feature type="domain" description="C2H2-type" evidence="8">
    <location>
        <begin position="365"/>
        <end position="392"/>
    </location>
</feature>
<proteinExistence type="predicted"/>
<dbReference type="Pfam" id="PF00096">
    <property type="entry name" value="zf-C2H2"/>
    <property type="match status" value="2"/>
</dbReference>
<organism evidence="9 10">
    <name type="scientific">Asbolus verrucosus</name>
    <name type="common">Desert ironclad beetle</name>
    <dbReference type="NCBI Taxonomy" id="1661398"/>
    <lineage>
        <taxon>Eukaryota</taxon>
        <taxon>Metazoa</taxon>
        <taxon>Ecdysozoa</taxon>
        <taxon>Arthropoda</taxon>
        <taxon>Hexapoda</taxon>
        <taxon>Insecta</taxon>
        <taxon>Pterygota</taxon>
        <taxon>Neoptera</taxon>
        <taxon>Endopterygota</taxon>
        <taxon>Coleoptera</taxon>
        <taxon>Polyphaga</taxon>
        <taxon>Cucujiformia</taxon>
        <taxon>Tenebrionidae</taxon>
        <taxon>Pimeliinae</taxon>
        <taxon>Asbolus</taxon>
    </lineage>
</organism>
<dbReference type="SMART" id="SM00355">
    <property type="entry name" value="ZnF_C2H2"/>
    <property type="match status" value="8"/>
</dbReference>
<keyword evidence="2" id="KW-0479">Metal-binding</keyword>
<keyword evidence="10" id="KW-1185">Reference proteome</keyword>
<dbReference type="Proteomes" id="UP000292052">
    <property type="component" value="Unassembled WGS sequence"/>
</dbReference>
<evidence type="ECO:0000313" key="10">
    <source>
        <dbReference type="Proteomes" id="UP000292052"/>
    </source>
</evidence>
<dbReference type="OrthoDB" id="6772902at2759"/>
<dbReference type="PANTHER" id="PTHR24376">
    <property type="entry name" value="ZINC FINGER PROTEIN"/>
    <property type="match status" value="1"/>
</dbReference>
<gene>
    <name evidence="9" type="ORF">BDFB_000083</name>
</gene>
<keyword evidence="3" id="KW-0677">Repeat</keyword>
<dbReference type="InterPro" id="IPR036236">
    <property type="entry name" value="Znf_C2H2_sf"/>
</dbReference>
<name>A0A482V7L5_ASBVE</name>
<comment type="caution">
    <text evidence="9">The sequence shown here is derived from an EMBL/GenBank/DDBJ whole genome shotgun (WGS) entry which is preliminary data.</text>
</comment>
<evidence type="ECO:0000256" key="7">
    <source>
        <dbReference type="PROSITE-ProRule" id="PRU00042"/>
    </source>
</evidence>
<feature type="domain" description="C2H2-type" evidence="8">
    <location>
        <begin position="200"/>
        <end position="224"/>
    </location>
</feature>
<evidence type="ECO:0000313" key="9">
    <source>
        <dbReference type="EMBL" id="RZB39186.1"/>
    </source>
</evidence>
<dbReference type="AlphaFoldDB" id="A0A482V7L5"/>
<evidence type="ECO:0000256" key="6">
    <source>
        <dbReference type="ARBA" id="ARBA00023242"/>
    </source>
</evidence>
<evidence type="ECO:0000256" key="5">
    <source>
        <dbReference type="ARBA" id="ARBA00022833"/>
    </source>
</evidence>
<dbReference type="InterPro" id="IPR013087">
    <property type="entry name" value="Znf_C2H2_type"/>
</dbReference>
<dbReference type="EMBL" id="QDEB01130526">
    <property type="protein sequence ID" value="RZB39186.1"/>
    <property type="molecule type" value="Genomic_DNA"/>
</dbReference>
<dbReference type="GO" id="GO:0008270">
    <property type="term" value="F:zinc ion binding"/>
    <property type="evidence" value="ECO:0007669"/>
    <property type="project" value="UniProtKB-KW"/>
</dbReference>
<dbReference type="GO" id="GO:0005634">
    <property type="term" value="C:nucleus"/>
    <property type="evidence" value="ECO:0007669"/>
    <property type="project" value="UniProtKB-SubCell"/>
</dbReference>
<evidence type="ECO:0000256" key="2">
    <source>
        <dbReference type="ARBA" id="ARBA00022723"/>
    </source>
</evidence>
<keyword evidence="4 7" id="KW-0863">Zinc-finger</keyword>
<accession>A0A482V7L5</accession>
<evidence type="ECO:0000256" key="3">
    <source>
        <dbReference type="ARBA" id="ARBA00022737"/>
    </source>
</evidence>
<keyword evidence="5" id="KW-0862">Zinc</keyword>
<dbReference type="Gene3D" id="3.30.160.60">
    <property type="entry name" value="Classic Zinc Finger"/>
    <property type="match status" value="4"/>
</dbReference>
<dbReference type="PROSITE" id="PS00028">
    <property type="entry name" value="ZINC_FINGER_C2H2_1"/>
    <property type="match status" value="1"/>
</dbReference>
<keyword evidence="6" id="KW-0539">Nucleus</keyword>
<dbReference type="SUPFAM" id="SSF57667">
    <property type="entry name" value="beta-beta-alpha zinc fingers"/>
    <property type="match status" value="2"/>
</dbReference>
<dbReference type="PANTHER" id="PTHR24376:SF235">
    <property type="entry name" value="C2H2-TYPE DOMAIN-CONTAINING PROTEIN"/>
    <property type="match status" value="1"/>
</dbReference>
<sequence>MLRYPARNVAGCTKIETLYRRICREIGYLVPNVGNTTKIRIASSRTCRKTVAKRSDFNATSAPCSLNESNSSKRTIYHTVLYLAQNVINGTKISTVSPLTCLKIAEKYQNTSARSVTVARVVRNVKNGTKTHKVWQHIGPKTAEKERSTSALFVRVFGHVARSASDGETAVICPQCDKYYKNIASLRCHMSLDCGKGRNFECGVCHSKFKRKQHLKDHMYHRHALIVLGEKITCPACNKTYKNVRTLTTHRSQDCGKGHEKMFCPNCHKLYKNITTLAAHLRQDCKRGCPKCLKVYKNRPTLKVHLHQDCGKEIVYHCTICQLPFKRKYNLKRHNFFVLDRLCVTSVEERTNTSHPSAITKKNVIVCPKCGKTYKYNTSLHNHLKYECGKSKSFKCSLCSKSFWHKQSLKNHVNFKRCKINKVPDIFEMMQQQQQDIFEKMQQTQID</sequence>
<dbReference type="GO" id="GO:0001228">
    <property type="term" value="F:DNA-binding transcription activator activity, RNA polymerase II-specific"/>
    <property type="evidence" value="ECO:0007669"/>
    <property type="project" value="TreeGrafter"/>
</dbReference>
<comment type="subcellular location">
    <subcellularLocation>
        <location evidence="1">Nucleus</location>
    </subcellularLocation>
</comment>
<feature type="domain" description="C2H2-type" evidence="8">
    <location>
        <begin position="394"/>
        <end position="424"/>
    </location>
</feature>
<reference evidence="9 10" key="1">
    <citation type="submission" date="2017-03" db="EMBL/GenBank/DDBJ databases">
        <title>Genome of the blue death feigning beetle - Asbolus verrucosus.</title>
        <authorList>
            <person name="Rider S.D."/>
        </authorList>
    </citation>
    <scope>NUCLEOTIDE SEQUENCE [LARGE SCALE GENOMIC DNA]</scope>
    <source>
        <strain evidence="9">Butters</strain>
        <tissue evidence="9">Head and leg muscle</tissue>
    </source>
</reference>
<dbReference type="GO" id="GO:0000978">
    <property type="term" value="F:RNA polymerase II cis-regulatory region sequence-specific DNA binding"/>
    <property type="evidence" value="ECO:0007669"/>
    <property type="project" value="TreeGrafter"/>
</dbReference>